<protein>
    <submittedName>
        <fullName evidence="1">Uncharacterized protein</fullName>
    </submittedName>
</protein>
<proteinExistence type="predicted"/>
<sequence length="42" mass="4856">MEHDMQHDSTVMNIQINIKPNNGKYMQHNSTVITIEINIKSS</sequence>
<evidence type="ECO:0000313" key="1">
    <source>
        <dbReference type="EnsemblPlants" id="TuG1812G0500005184.01.T01.cds348300"/>
    </source>
</evidence>
<dbReference type="Gramene" id="TuG1812G0500005184.01.T01">
    <property type="protein sequence ID" value="TuG1812G0500005184.01.T01.cds348300"/>
    <property type="gene ID" value="TuG1812G0500005184.01"/>
</dbReference>
<dbReference type="AlphaFoldDB" id="A0A8R7UNK9"/>
<reference evidence="2" key="1">
    <citation type="journal article" date="2013" name="Nature">
        <title>Draft genome of the wheat A-genome progenitor Triticum urartu.</title>
        <authorList>
            <person name="Ling H.Q."/>
            <person name="Zhao S."/>
            <person name="Liu D."/>
            <person name="Wang J."/>
            <person name="Sun H."/>
            <person name="Zhang C."/>
            <person name="Fan H."/>
            <person name="Li D."/>
            <person name="Dong L."/>
            <person name="Tao Y."/>
            <person name="Gao C."/>
            <person name="Wu H."/>
            <person name="Li Y."/>
            <person name="Cui Y."/>
            <person name="Guo X."/>
            <person name="Zheng S."/>
            <person name="Wang B."/>
            <person name="Yu K."/>
            <person name="Liang Q."/>
            <person name="Yang W."/>
            <person name="Lou X."/>
            <person name="Chen J."/>
            <person name="Feng M."/>
            <person name="Jian J."/>
            <person name="Zhang X."/>
            <person name="Luo G."/>
            <person name="Jiang Y."/>
            <person name="Liu J."/>
            <person name="Wang Z."/>
            <person name="Sha Y."/>
            <person name="Zhang B."/>
            <person name="Wu H."/>
            <person name="Tang D."/>
            <person name="Shen Q."/>
            <person name="Xue P."/>
            <person name="Zou S."/>
            <person name="Wang X."/>
            <person name="Liu X."/>
            <person name="Wang F."/>
            <person name="Yang Y."/>
            <person name="An X."/>
            <person name="Dong Z."/>
            <person name="Zhang K."/>
            <person name="Zhang X."/>
            <person name="Luo M.C."/>
            <person name="Dvorak J."/>
            <person name="Tong Y."/>
            <person name="Wang J."/>
            <person name="Yang H."/>
            <person name="Li Z."/>
            <person name="Wang D."/>
            <person name="Zhang A."/>
            <person name="Wang J."/>
        </authorList>
    </citation>
    <scope>NUCLEOTIDE SEQUENCE</scope>
    <source>
        <strain evidence="2">cv. G1812</strain>
    </source>
</reference>
<accession>A0A8R7UNK9</accession>
<name>A0A8R7UNK9_TRIUA</name>
<evidence type="ECO:0000313" key="2">
    <source>
        <dbReference type="Proteomes" id="UP000015106"/>
    </source>
</evidence>
<dbReference type="Proteomes" id="UP000015106">
    <property type="component" value="Chromosome 5"/>
</dbReference>
<reference evidence="1" key="3">
    <citation type="submission" date="2022-06" db="UniProtKB">
        <authorList>
            <consortium name="EnsemblPlants"/>
        </authorList>
    </citation>
    <scope>IDENTIFICATION</scope>
</reference>
<keyword evidence="2" id="KW-1185">Reference proteome</keyword>
<organism evidence="1 2">
    <name type="scientific">Triticum urartu</name>
    <name type="common">Red wild einkorn</name>
    <name type="synonym">Crithodium urartu</name>
    <dbReference type="NCBI Taxonomy" id="4572"/>
    <lineage>
        <taxon>Eukaryota</taxon>
        <taxon>Viridiplantae</taxon>
        <taxon>Streptophyta</taxon>
        <taxon>Embryophyta</taxon>
        <taxon>Tracheophyta</taxon>
        <taxon>Spermatophyta</taxon>
        <taxon>Magnoliopsida</taxon>
        <taxon>Liliopsida</taxon>
        <taxon>Poales</taxon>
        <taxon>Poaceae</taxon>
        <taxon>BOP clade</taxon>
        <taxon>Pooideae</taxon>
        <taxon>Triticodae</taxon>
        <taxon>Triticeae</taxon>
        <taxon>Triticinae</taxon>
        <taxon>Triticum</taxon>
    </lineage>
</organism>
<reference evidence="1" key="2">
    <citation type="submission" date="2018-03" db="EMBL/GenBank/DDBJ databases">
        <title>The Triticum urartu genome reveals the dynamic nature of wheat genome evolution.</title>
        <authorList>
            <person name="Ling H."/>
            <person name="Ma B."/>
            <person name="Shi X."/>
            <person name="Liu H."/>
            <person name="Dong L."/>
            <person name="Sun H."/>
            <person name="Cao Y."/>
            <person name="Gao Q."/>
            <person name="Zheng S."/>
            <person name="Li Y."/>
            <person name="Yu Y."/>
            <person name="Du H."/>
            <person name="Qi M."/>
            <person name="Li Y."/>
            <person name="Yu H."/>
            <person name="Cui Y."/>
            <person name="Wang N."/>
            <person name="Chen C."/>
            <person name="Wu H."/>
            <person name="Zhao Y."/>
            <person name="Zhang J."/>
            <person name="Li Y."/>
            <person name="Zhou W."/>
            <person name="Zhang B."/>
            <person name="Hu W."/>
            <person name="Eijk M."/>
            <person name="Tang J."/>
            <person name="Witsenboer H."/>
            <person name="Zhao S."/>
            <person name="Li Z."/>
            <person name="Zhang A."/>
            <person name="Wang D."/>
            <person name="Liang C."/>
        </authorList>
    </citation>
    <scope>NUCLEOTIDE SEQUENCE [LARGE SCALE GENOMIC DNA]</scope>
    <source>
        <strain evidence="1">cv. G1812</strain>
    </source>
</reference>
<dbReference type="EnsemblPlants" id="TuG1812G0500005184.01.T01">
    <property type="protein sequence ID" value="TuG1812G0500005184.01.T01.cds348300"/>
    <property type="gene ID" value="TuG1812G0500005184.01"/>
</dbReference>